<evidence type="ECO:0000259" key="11">
    <source>
        <dbReference type="Pfam" id="PF13476"/>
    </source>
</evidence>
<proteinExistence type="inferred from homology"/>
<comment type="cofactor">
    <cofactor evidence="1">
        <name>Zn(2+)</name>
        <dbReference type="ChEBI" id="CHEBI:29105"/>
    </cofactor>
</comment>
<evidence type="ECO:0000256" key="1">
    <source>
        <dbReference type="ARBA" id="ARBA00001947"/>
    </source>
</evidence>
<evidence type="ECO:0000256" key="10">
    <source>
        <dbReference type="SAM" id="Coils"/>
    </source>
</evidence>
<keyword evidence="10" id="KW-0175">Coiled coil</keyword>
<comment type="caution">
    <text evidence="12">The sequence shown here is derived from an EMBL/GenBank/DDBJ whole genome shotgun (WGS) entry which is preliminary data.</text>
</comment>
<dbReference type="Pfam" id="PF13476">
    <property type="entry name" value="AAA_23"/>
    <property type="match status" value="1"/>
</dbReference>
<feature type="coiled-coil region" evidence="10">
    <location>
        <begin position="212"/>
        <end position="273"/>
    </location>
</feature>
<comment type="similarity">
    <text evidence="4">Belongs to the SMC family. RAD50 subfamily.</text>
</comment>
<accession>A0ABP0G4F1</accession>
<feature type="coiled-coil region" evidence="10">
    <location>
        <begin position="310"/>
        <end position="368"/>
    </location>
</feature>
<feature type="coiled-coil region" evidence="10">
    <location>
        <begin position="395"/>
        <end position="561"/>
    </location>
</feature>
<keyword evidence="7" id="KW-0862">Zinc</keyword>
<dbReference type="InterPro" id="IPR038729">
    <property type="entry name" value="Rad50/SbcC_AAA"/>
</dbReference>
<evidence type="ECO:0000256" key="5">
    <source>
        <dbReference type="ARBA" id="ARBA00022454"/>
    </source>
</evidence>
<dbReference type="Pfam" id="PF13558">
    <property type="entry name" value="SbcC_Walker_B"/>
    <property type="match status" value="1"/>
</dbReference>
<keyword evidence="8" id="KW-0539">Nucleus</keyword>
<protein>
    <recommendedName>
        <fullName evidence="11">Rad50/SbcC-type AAA domain-containing protein</fullName>
    </recommendedName>
</protein>
<feature type="coiled-coil region" evidence="10">
    <location>
        <begin position="740"/>
        <end position="876"/>
    </location>
</feature>
<evidence type="ECO:0000256" key="3">
    <source>
        <dbReference type="ARBA" id="ARBA00004286"/>
    </source>
</evidence>
<evidence type="ECO:0000256" key="7">
    <source>
        <dbReference type="ARBA" id="ARBA00022833"/>
    </source>
</evidence>
<gene>
    <name evidence="12" type="ORF">CVLEPA_LOCUS18633</name>
</gene>
<reference evidence="12 13" key="1">
    <citation type="submission" date="2024-02" db="EMBL/GenBank/DDBJ databases">
        <authorList>
            <person name="Daric V."/>
            <person name="Darras S."/>
        </authorList>
    </citation>
    <scope>NUCLEOTIDE SEQUENCE [LARGE SCALE GENOMIC DNA]</scope>
</reference>
<keyword evidence="13" id="KW-1185">Reference proteome</keyword>
<feature type="domain" description="Rad50/SbcC-type AAA" evidence="11">
    <location>
        <begin position="6"/>
        <end position="232"/>
    </location>
</feature>
<keyword evidence="5" id="KW-0158">Chromosome</keyword>
<dbReference type="InterPro" id="IPR027417">
    <property type="entry name" value="P-loop_NTPase"/>
</dbReference>
<evidence type="ECO:0000313" key="12">
    <source>
        <dbReference type="EMBL" id="CAK8686709.1"/>
    </source>
</evidence>
<evidence type="ECO:0000256" key="4">
    <source>
        <dbReference type="ARBA" id="ARBA00009439"/>
    </source>
</evidence>
<name>A0ABP0G4F1_CLALP</name>
<dbReference type="Gene3D" id="1.10.287.1490">
    <property type="match status" value="1"/>
</dbReference>
<feature type="coiled-coil region" evidence="10">
    <location>
        <begin position="625"/>
        <end position="687"/>
    </location>
</feature>
<dbReference type="Proteomes" id="UP001642483">
    <property type="component" value="Unassembled WGS sequence"/>
</dbReference>
<comment type="subcellular location">
    <subcellularLocation>
        <location evidence="3">Chromosome</location>
    </subcellularLocation>
    <subcellularLocation>
        <location evidence="2">Nucleus</location>
    </subcellularLocation>
</comment>
<sequence length="1166" mass="135629">MAMIEKLSICGIRSFGAESEEVMEFQRPLTLLVGPNGAGKTTIIECLKYVTIGKKPCIKNEDFIHDPKLTETKQVSANVKLRCRDVDGARLEVERHVTAEQRGKKVQTRITDGVINRHGRPLVSYRRSADLDLEMVTSLGVSEAVLNHVVFCHQEDSTWPLGTGKTVKEKFDEIFAATRYMKALEEIRNIEKSQKIEVDREKAKLEFFVNNRDKSIEIANKLKEAEKEAKEEMMSLQKISDDIGPIEIKLRELRAKNDDVSRTEEELTSLKAREQEKTTHRNQLQSGIKQEIKKSRYELKQIQDKALNTLKRKEESRNLCENELESHGQKIDKIHSTFNTISAMRGRLEQEQKQAANIKRDRDEKIKSYAQEHNISIPDSNISEDEASLFENQFNSFAEKYIKELEAEKTKIETKLKSREQDFLAQSHEAVRLEEGIAQKKSNLQEYEKNLEKVKKDLECIKSSEHATDLEAASHKFEKAKNDLAETEARNSVDEEERRLLYLEVERSDLKEKILSQEDVLSKAIESIAVRSKLEFLSKYLKKKEQSLDNTKRKLQASSSSRPGFNLHSMKYEQLTSWMLEKDREIDSVRMELIQTSNNKSEKLLEEKLRRLCTEERAARSFVVYALQKEDIEIIKNEIEDLRRGLPDPTKSLDSILRERKSLQEEYDNVEEALQKTRDSIAKFKESIFQQKENLLTAWELKLKLSQEMDSYSRLINEEESLKRSISSLSSRIGESQRTLPTLETKVKELETLKEAAAEERDVISKKLNSEEKQLKLKQENLTSLVLNVKVFLKKQLHRKLKELEGSELKYKQSLESSTTRKQELENEIKSLNKDIANFDVDKRNVEDNLNLCEISKEIEEIKAEIKRKENQLKKRNPDSIAGEIANLETKWHQLNNQHQRGNERKLHQRERLNELKSELDRREYKFADENYKECLIKSTLLSMASEDLEKYYKALDKAILKYHKIKMDEINKTMKELWQETYSGKDIDYIQIVSSGDTGPSKRRVFNYRVVMFSDGVEMDMRGRCSAGQKVLTSIIIRLALAQQFCRNCGVLALDEPTTNLDKENIANLAQSLINIIDLRSDQRNFQLLVITHDENFVDLLGKSRYVDHYFRVRKKNSHSHITRCLISRIFEHDDESDDDRPGDDQNNDDVRNIAENIDKNYALK</sequence>
<dbReference type="PANTHER" id="PTHR18867">
    <property type="entry name" value="RAD50"/>
    <property type="match status" value="1"/>
</dbReference>
<dbReference type="EMBL" id="CAWYQH010000103">
    <property type="protein sequence ID" value="CAK8686709.1"/>
    <property type="molecule type" value="Genomic_DNA"/>
</dbReference>
<evidence type="ECO:0000256" key="2">
    <source>
        <dbReference type="ARBA" id="ARBA00004123"/>
    </source>
</evidence>
<dbReference type="PANTHER" id="PTHR18867:SF12">
    <property type="entry name" value="DNA REPAIR PROTEIN RAD50"/>
    <property type="match status" value="1"/>
</dbReference>
<evidence type="ECO:0000256" key="9">
    <source>
        <dbReference type="ARBA" id="ARBA00049360"/>
    </source>
</evidence>
<organism evidence="12 13">
    <name type="scientific">Clavelina lepadiformis</name>
    <name type="common">Light-bulb sea squirt</name>
    <name type="synonym">Ascidia lepadiformis</name>
    <dbReference type="NCBI Taxonomy" id="159417"/>
    <lineage>
        <taxon>Eukaryota</taxon>
        <taxon>Metazoa</taxon>
        <taxon>Chordata</taxon>
        <taxon>Tunicata</taxon>
        <taxon>Ascidiacea</taxon>
        <taxon>Aplousobranchia</taxon>
        <taxon>Clavelinidae</taxon>
        <taxon>Clavelina</taxon>
    </lineage>
</organism>
<evidence type="ECO:0000256" key="6">
    <source>
        <dbReference type="ARBA" id="ARBA00022723"/>
    </source>
</evidence>
<dbReference type="SUPFAM" id="SSF52540">
    <property type="entry name" value="P-loop containing nucleoside triphosphate hydrolases"/>
    <property type="match status" value="2"/>
</dbReference>
<dbReference type="Gene3D" id="3.40.50.300">
    <property type="entry name" value="P-loop containing nucleotide triphosphate hydrolases"/>
    <property type="match status" value="2"/>
</dbReference>
<evidence type="ECO:0000313" key="13">
    <source>
        <dbReference type="Proteomes" id="UP001642483"/>
    </source>
</evidence>
<keyword evidence="6" id="KW-0479">Metal-binding</keyword>
<evidence type="ECO:0000256" key="8">
    <source>
        <dbReference type="ARBA" id="ARBA00023242"/>
    </source>
</evidence>
<comment type="catalytic activity">
    <reaction evidence="9">
        <text>ATP + H2O = ADP + phosphate + H(+)</text>
        <dbReference type="Rhea" id="RHEA:13065"/>
        <dbReference type="ChEBI" id="CHEBI:15377"/>
        <dbReference type="ChEBI" id="CHEBI:15378"/>
        <dbReference type="ChEBI" id="CHEBI:30616"/>
        <dbReference type="ChEBI" id="CHEBI:43474"/>
        <dbReference type="ChEBI" id="CHEBI:456216"/>
    </reaction>
</comment>